<dbReference type="InterPro" id="IPR051013">
    <property type="entry name" value="MBL_superfamily_lactonases"/>
</dbReference>
<evidence type="ECO:0000313" key="7">
    <source>
        <dbReference type="Proteomes" id="UP001172681"/>
    </source>
</evidence>
<dbReference type="SUPFAM" id="SSF56281">
    <property type="entry name" value="Metallo-hydrolase/oxidoreductase"/>
    <property type="match status" value="1"/>
</dbReference>
<proteinExistence type="inferred from homology"/>
<dbReference type="PANTHER" id="PTHR42978">
    <property type="entry name" value="QUORUM-QUENCHING LACTONASE YTNP-RELATED-RELATED"/>
    <property type="match status" value="1"/>
</dbReference>
<dbReference type="InterPro" id="IPR036866">
    <property type="entry name" value="RibonucZ/Hydroxyglut_hydro"/>
</dbReference>
<dbReference type="GO" id="GO:0016787">
    <property type="term" value="F:hydrolase activity"/>
    <property type="evidence" value="ECO:0007669"/>
    <property type="project" value="UniProtKB-KW"/>
</dbReference>
<organism evidence="6 7">
    <name type="scientific">Knufia peltigerae</name>
    <dbReference type="NCBI Taxonomy" id="1002370"/>
    <lineage>
        <taxon>Eukaryota</taxon>
        <taxon>Fungi</taxon>
        <taxon>Dikarya</taxon>
        <taxon>Ascomycota</taxon>
        <taxon>Pezizomycotina</taxon>
        <taxon>Eurotiomycetes</taxon>
        <taxon>Chaetothyriomycetidae</taxon>
        <taxon>Chaetothyriales</taxon>
        <taxon>Trichomeriaceae</taxon>
        <taxon>Knufia</taxon>
    </lineage>
</organism>
<evidence type="ECO:0000256" key="2">
    <source>
        <dbReference type="ARBA" id="ARBA00022723"/>
    </source>
</evidence>
<evidence type="ECO:0000256" key="3">
    <source>
        <dbReference type="ARBA" id="ARBA00022801"/>
    </source>
</evidence>
<dbReference type="AlphaFoldDB" id="A0AA38YDA1"/>
<accession>A0AA38YDA1</accession>
<sequence length="396" mass="43597">MSTPPPFQIPSGAVANLYIIDTTGTIENLGAEHLVKPDLSSFTVFPTIPSWSFLIETTTTAAATDSGSPRRVLFDLGIPKDIPGLPPSVSDRLANSGYVIEIPKTTAEVLKESASSLGQNRPLELKDIEAVVWSHWHWDHQGDIQEFPNTTDLIVGPGFGKAFLPAYPEGPESPIRQKDLEGRRLRELNFSGTDQSTKIGKIPAMDYFGDGSFYLLDTPGHAVGHLGGLVRTTKNPDTFVFLGGDLTHHGGELRPSEFLSLESASKDVAASSSSSSEGGSDRQQVTVQKTLESLQTSRGRRVDQAFFDPVITADEQQALQTIAHTQEADAQENVYYIAAHDLPIREVVDFFPNKANGWKERGWREKTLWTFLRDFRGSFESNREAFRQAYLQCPGC</sequence>
<dbReference type="InterPro" id="IPR001279">
    <property type="entry name" value="Metallo-B-lactamas"/>
</dbReference>
<comment type="similarity">
    <text evidence="1">Belongs to the metallo-beta-lactamase superfamily.</text>
</comment>
<evidence type="ECO:0000259" key="5">
    <source>
        <dbReference type="SMART" id="SM00849"/>
    </source>
</evidence>
<dbReference type="PANTHER" id="PTHR42978:SF5">
    <property type="entry name" value="METALLO-BETA-LACTAMASE DOMAIN-CONTAINING PROTEIN"/>
    <property type="match status" value="1"/>
</dbReference>
<evidence type="ECO:0000313" key="6">
    <source>
        <dbReference type="EMBL" id="KAJ9644965.1"/>
    </source>
</evidence>
<dbReference type="GO" id="GO:0046872">
    <property type="term" value="F:metal ion binding"/>
    <property type="evidence" value="ECO:0007669"/>
    <property type="project" value="UniProtKB-KW"/>
</dbReference>
<keyword evidence="4" id="KW-0862">Zinc</keyword>
<dbReference type="EMBL" id="JAPDRN010000005">
    <property type="protein sequence ID" value="KAJ9644965.1"/>
    <property type="molecule type" value="Genomic_DNA"/>
</dbReference>
<dbReference type="Gene3D" id="3.60.15.10">
    <property type="entry name" value="Ribonuclease Z/Hydroxyacylglutathione hydrolase-like"/>
    <property type="match status" value="1"/>
</dbReference>
<dbReference type="Proteomes" id="UP001172681">
    <property type="component" value="Unassembled WGS sequence"/>
</dbReference>
<evidence type="ECO:0000256" key="1">
    <source>
        <dbReference type="ARBA" id="ARBA00007749"/>
    </source>
</evidence>
<comment type="caution">
    <text evidence="6">The sequence shown here is derived from an EMBL/GenBank/DDBJ whole genome shotgun (WGS) entry which is preliminary data.</text>
</comment>
<evidence type="ECO:0000256" key="4">
    <source>
        <dbReference type="ARBA" id="ARBA00022833"/>
    </source>
</evidence>
<keyword evidence="7" id="KW-1185">Reference proteome</keyword>
<gene>
    <name evidence="6" type="ORF">H2204_001427</name>
</gene>
<feature type="domain" description="Metallo-beta-lactamase" evidence="5">
    <location>
        <begin position="49"/>
        <end position="282"/>
    </location>
</feature>
<keyword evidence="2" id="KW-0479">Metal-binding</keyword>
<name>A0AA38YDA1_9EURO</name>
<keyword evidence="3" id="KW-0378">Hydrolase</keyword>
<reference evidence="6" key="1">
    <citation type="submission" date="2022-10" db="EMBL/GenBank/DDBJ databases">
        <title>Culturing micro-colonial fungi from biological soil crusts in the Mojave desert and describing Neophaeococcomyces mojavensis, and introducing the new genera and species Taxawa tesnikishii.</title>
        <authorList>
            <person name="Kurbessoian T."/>
            <person name="Stajich J.E."/>
        </authorList>
    </citation>
    <scope>NUCLEOTIDE SEQUENCE</scope>
    <source>
        <strain evidence="6">TK_35</strain>
    </source>
</reference>
<dbReference type="CDD" id="cd07730">
    <property type="entry name" value="metallo-hydrolase-like_MBL-fold"/>
    <property type="match status" value="1"/>
</dbReference>
<dbReference type="Pfam" id="PF00753">
    <property type="entry name" value="Lactamase_B"/>
    <property type="match status" value="1"/>
</dbReference>
<dbReference type="SMART" id="SM00849">
    <property type="entry name" value="Lactamase_B"/>
    <property type="match status" value="1"/>
</dbReference>
<protein>
    <recommendedName>
        <fullName evidence="5">Metallo-beta-lactamase domain-containing protein</fullName>
    </recommendedName>
</protein>